<dbReference type="InterPro" id="IPR036515">
    <property type="entry name" value="Transposase_17_sf"/>
</dbReference>
<dbReference type="SUPFAM" id="SSF143422">
    <property type="entry name" value="Transposase IS200-like"/>
    <property type="match status" value="1"/>
</dbReference>
<organism evidence="2 3">
    <name type="scientific">Xylanibacter brevis</name>
    <dbReference type="NCBI Taxonomy" id="83231"/>
    <lineage>
        <taxon>Bacteria</taxon>
        <taxon>Pseudomonadati</taxon>
        <taxon>Bacteroidota</taxon>
        <taxon>Bacteroidia</taxon>
        <taxon>Bacteroidales</taxon>
        <taxon>Prevotellaceae</taxon>
        <taxon>Xylanibacter</taxon>
    </lineage>
</organism>
<dbReference type="PANTHER" id="PTHR33360:SF2">
    <property type="entry name" value="TRANSPOSASE FOR INSERTION SEQUENCE ELEMENT IS200"/>
    <property type="match status" value="1"/>
</dbReference>
<sequence length="151" mass="17442">MSQSLCKIYLHIIFHIKTSSPCILDDDLDRVHAYIGQLVNDANCLNIWVDGTGDHVHVLCLLGREISIANLLETLKRNSSRWIKSLSPHYSMFAWQGGYAALSVSQSVVDKTLAYIKNQKAHHKKTTFQEEYKQFLKLYNIEYDEKYVFSD</sequence>
<dbReference type="PANTHER" id="PTHR33360">
    <property type="entry name" value="TRANSPOSASE FOR INSERTION SEQUENCE ELEMENT IS200"/>
    <property type="match status" value="1"/>
</dbReference>
<dbReference type="InterPro" id="IPR002686">
    <property type="entry name" value="Transposase_17"/>
</dbReference>
<comment type="caution">
    <text evidence="2">The sequence shown here is derived from an EMBL/GenBank/DDBJ whole genome shotgun (WGS) entry which is preliminary data.</text>
</comment>
<dbReference type="RefSeq" id="WP_094440276.1">
    <property type="nucleotide sequence ID" value="NZ_JADYTN010000015.1"/>
</dbReference>
<evidence type="ECO:0000313" key="3">
    <source>
        <dbReference type="Proteomes" id="UP001200470"/>
    </source>
</evidence>
<dbReference type="Gene3D" id="3.30.70.1290">
    <property type="entry name" value="Transposase IS200-like"/>
    <property type="match status" value="1"/>
</dbReference>
<feature type="domain" description="Transposase IS200-like" evidence="1">
    <location>
        <begin position="8"/>
        <end position="119"/>
    </location>
</feature>
<dbReference type="EMBL" id="JADYTN010000015">
    <property type="protein sequence ID" value="MCF2563983.1"/>
    <property type="molecule type" value="Genomic_DNA"/>
</dbReference>
<protein>
    <submittedName>
        <fullName evidence="2">Transposase</fullName>
    </submittedName>
</protein>
<keyword evidence="3" id="KW-1185">Reference proteome</keyword>
<dbReference type="Pfam" id="PF01797">
    <property type="entry name" value="Y1_Tnp"/>
    <property type="match status" value="1"/>
</dbReference>
<evidence type="ECO:0000313" key="2">
    <source>
        <dbReference type="EMBL" id="MCF2563983.1"/>
    </source>
</evidence>
<dbReference type="Proteomes" id="UP001200470">
    <property type="component" value="Unassembled WGS sequence"/>
</dbReference>
<evidence type="ECO:0000259" key="1">
    <source>
        <dbReference type="SMART" id="SM01321"/>
    </source>
</evidence>
<gene>
    <name evidence="2" type="ORF">I6E12_07655</name>
</gene>
<accession>A0ABS9CG40</accession>
<dbReference type="SMART" id="SM01321">
    <property type="entry name" value="Y1_Tnp"/>
    <property type="match status" value="1"/>
</dbReference>
<reference evidence="2 3" key="1">
    <citation type="submission" date="2020-12" db="EMBL/GenBank/DDBJ databases">
        <title>Whole genome sequences of gut porcine anaerobes.</title>
        <authorList>
            <person name="Kubasova T."/>
            <person name="Jahodarova E."/>
            <person name="Rychlik I."/>
        </authorList>
    </citation>
    <scope>NUCLEOTIDE SEQUENCE [LARGE SCALE GENOMIC DNA]</scope>
    <source>
        <strain evidence="2 3">An925</strain>
    </source>
</reference>
<name>A0ABS9CG40_9BACT</name>
<proteinExistence type="predicted"/>